<feature type="transmembrane region" description="Helical" evidence="2">
    <location>
        <begin position="40"/>
        <end position="60"/>
    </location>
</feature>
<proteinExistence type="predicted"/>
<dbReference type="InterPro" id="IPR036465">
    <property type="entry name" value="vWFA_dom_sf"/>
</dbReference>
<evidence type="ECO:0000313" key="4">
    <source>
        <dbReference type="EMBL" id="MFC6331070.1"/>
    </source>
</evidence>
<dbReference type="SMART" id="SM00327">
    <property type="entry name" value="VWA"/>
    <property type="match status" value="2"/>
</dbReference>
<dbReference type="Pfam" id="PF13519">
    <property type="entry name" value="VWA_2"/>
    <property type="match status" value="1"/>
</dbReference>
<dbReference type="PROSITE" id="PS50234">
    <property type="entry name" value="VWFA"/>
    <property type="match status" value="1"/>
</dbReference>
<feature type="compositionally biased region" description="Basic and acidic residues" evidence="1">
    <location>
        <begin position="961"/>
        <end position="974"/>
    </location>
</feature>
<protein>
    <submittedName>
        <fullName evidence="4">VWA domain-containing protein</fullName>
    </submittedName>
</protein>
<dbReference type="Gene3D" id="3.40.50.410">
    <property type="entry name" value="von Willebrand factor, type A domain"/>
    <property type="match status" value="1"/>
</dbReference>
<name>A0ABW1V1D7_9BACL</name>
<gene>
    <name evidence="4" type="ORF">ACFP56_00430</name>
</gene>
<feature type="compositionally biased region" description="Low complexity" evidence="1">
    <location>
        <begin position="916"/>
        <end position="935"/>
    </location>
</feature>
<feature type="transmembrane region" description="Helical" evidence="2">
    <location>
        <begin position="6"/>
        <end position="28"/>
    </location>
</feature>
<dbReference type="PANTHER" id="PTHR37947">
    <property type="entry name" value="BLL2462 PROTEIN"/>
    <property type="match status" value="1"/>
</dbReference>
<dbReference type="Pfam" id="PF00092">
    <property type="entry name" value="VWA"/>
    <property type="match status" value="1"/>
</dbReference>
<evidence type="ECO:0000259" key="3">
    <source>
        <dbReference type="PROSITE" id="PS50234"/>
    </source>
</evidence>
<dbReference type="Proteomes" id="UP001596233">
    <property type="component" value="Unassembled WGS sequence"/>
</dbReference>
<keyword evidence="2" id="KW-1133">Transmembrane helix</keyword>
<evidence type="ECO:0000256" key="1">
    <source>
        <dbReference type="SAM" id="MobiDB-lite"/>
    </source>
</evidence>
<dbReference type="SUPFAM" id="SSF52317">
    <property type="entry name" value="Class I glutamine amidotransferase-like"/>
    <property type="match status" value="1"/>
</dbReference>
<feature type="compositionally biased region" description="Low complexity" evidence="1">
    <location>
        <begin position="865"/>
        <end position="881"/>
    </location>
</feature>
<feature type="domain" description="VWFA" evidence="3">
    <location>
        <begin position="409"/>
        <end position="574"/>
    </location>
</feature>
<reference evidence="5" key="1">
    <citation type="journal article" date="2019" name="Int. J. Syst. Evol. Microbiol.">
        <title>The Global Catalogue of Microorganisms (GCM) 10K type strain sequencing project: providing services to taxonomists for standard genome sequencing and annotation.</title>
        <authorList>
            <consortium name="The Broad Institute Genomics Platform"/>
            <consortium name="The Broad Institute Genome Sequencing Center for Infectious Disease"/>
            <person name="Wu L."/>
            <person name="Ma J."/>
        </authorList>
    </citation>
    <scope>NUCLEOTIDE SEQUENCE [LARGE SCALE GENOMIC DNA]</scope>
    <source>
        <strain evidence="5">PCU 280</strain>
    </source>
</reference>
<organism evidence="4 5">
    <name type="scientific">Paenibacillus septentrionalis</name>
    <dbReference type="NCBI Taxonomy" id="429342"/>
    <lineage>
        <taxon>Bacteria</taxon>
        <taxon>Bacillati</taxon>
        <taxon>Bacillota</taxon>
        <taxon>Bacilli</taxon>
        <taxon>Bacillales</taxon>
        <taxon>Paenibacillaceae</taxon>
        <taxon>Paenibacillus</taxon>
    </lineage>
</organism>
<dbReference type="Gene3D" id="3.40.50.880">
    <property type="match status" value="2"/>
</dbReference>
<keyword evidence="5" id="KW-1185">Reference proteome</keyword>
<dbReference type="CDD" id="cd00198">
    <property type="entry name" value="vWFA"/>
    <property type="match status" value="2"/>
</dbReference>
<feature type="region of interest" description="Disordered" evidence="1">
    <location>
        <begin position="865"/>
        <end position="1018"/>
    </location>
</feature>
<dbReference type="RefSeq" id="WP_379229910.1">
    <property type="nucleotide sequence ID" value="NZ_JBHSTE010000001.1"/>
</dbReference>
<sequence length="1018" mass="112055">MGFNVASPWLLPLLLLFPVYIWLLYRYTTRLTGVRKHTAIVLRSIILLLIIVLLAGITPYSSEKQRNVIALVDRSDSARSSNEALQFLQQVSSEDKQDHLAIFSFGRNVVIDRALQPLLGQQMPQSFHTIVDPTQSDIAAALRQAGGLLHQSGGGKIVLLTDGQETTGSMLKEVQLLQAMNVSVDVVPLSSRVGKDAAISRLQVPGQLKQGEKYQLAVTVESTGQAEAELYLYEDEALLAQHHVSLVQGSNTYVIDAIASSPGLKQYRAVIQMPDDTEAKNNSAYALSRVDGPAGVLIVEGEKGSSHNIEAALAASFIPYETILPEQLSYELAQYVQYDSIVFNNVSAVKLPQLKMEHIESAVRNYGVGFVMIGGDNSFGLGGYFDTPIESILPVDMQLSGKKQIPDLSLMLVIDHSGSMEGMKMELAKEAAARTVELMRPVDSVGVIAFDTIPKWIVSPTKLDAPNDVIDSIMSIQAAGGTEIYPALLEAYNGFDLDAPGRRHIILLTDGMSSYTPAYSQLLSDLTSNGITLSTVAVGGDSDIQFLANLAEQGAGRFYFTEDETTLPAIFSREATLMSRAYIVDERVLPLEGYAGSWNQLWRNGLPHIDAYIATSAKATSEVALWTPQEDPLLARCQIGAGKSVAFTSDLNGRWSSDWVMWSEFPQVFTEWVKWTYPQFSHSPYDLKLQEQGRLLVTSRADATHSNLAMTVDQDGESTIVPLVPVGEGEYEADIKRLESGIYMTQIGEYRTTEDGAVVQDGVTTGFVVPYSDEYRLDRQPEKVSEQLAALAELTGGKLLEQQETQQLFQFEPITVKQPYDWSRSLLLLLLLLWLIDIANRRLMLPWGHWITRLRTAVGLRMSSTSEQSSPSAAPQQGKASLQRLSARKQRVSQRSRELHSLDDDWSARANEQVSAKARANANANANGDGNANIDAKAKADERVVSPSHVQGQTNQQAHAQADRAHRRQTDSGDQRSYQSTLKQEAARSAESKETEAATESSKDTMNRLLAAKNRRKR</sequence>
<feature type="compositionally biased region" description="Basic and acidic residues" evidence="1">
    <location>
        <begin position="985"/>
        <end position="1006"/>
    </location>
</feature>
<dbReference type="InterPro" id="IPR002035">
    <property type="entry name" value="VWF_A"/>
</dbReference>
<feature type="compositionally biased region" description="Basic and acidic residues" evidence="1">
    <location>
        <begin position="895"/>
        <end position="907"/>
    </location>
</feature>
<dbReference type="EMBL" id="JBHSTE010000001">
    <property type="protein sequence ID" value="MFC6331070.1"/>
    <property type="molecule type" value="Genomic_DNA"/>
</dbReference>
<dbReference type="SUPFAM" id="SSF53300">
    <property type="entry name" value="vWA-like"/>
    <property type="match status" value="2"/>
</dbReference>
<comment type="caution">
    <text evidence="4">The sequence shown here is derived from an EMBL/GenBank/DDBJ whole genome shotgun (WGS) entry which is preliminary data.</text>
</comment>
<evidence type="ECO:0000313" key="5">
    <source>
        <dbReference type="Proteomes" id="UP001596233"/>
    </source>
</evidence>
<keyword evidence="2" id="KW-0812">Transmembrane</keyword>
<evidence type="ECO:0000256" key="2">
    <source>
        <dbReference type="SAM" id="Phobius"/>
    </source>
</evidence>
<dbReference type="PANTHER" id="PTHR37947:SF2">
    <property type="entry name" value="VON WILLEBRAND FACTOR TYPE A"/>
    <property type="match status" value="1"/>
</dbReference>
<accession>A0ABW1V1D7</accession>
<keyword evidence="2" id="KW-0472">Membrane</keyword>
<dbReference type="InterPro" id="IPR029062">
    <property type="entry name" value="Class_I_gatase-like"/>
</dbReference>